<keyword evidence="3" id="KW-0804">Transcription</keyword>
<dbReference type="PROSITE" id="PS50043">
    <property type="entry name" value="HTH_LUXR_2"/>
    <property type="match status" value="1"/>
</dbReference>
<protein>
    <submittedName>
        <fullName evidence="5">LuxR family transcriptional regulator</fullName>
    </submittedName>
</protein>
<dbReference type="AlphaFoldDB" id="A0A9X3TYF2"/>
<dbReference type="SMART" id="SM00421">
    <property type="entry name" value="HTH_LUXR"/>
    <property type="match status" value="1"/>
</dbReference>
<evidence type="ECO:0000313" key="6">
    <source>
        <dbReference type="Proteomes" id="UP001141619"/>
    </source>
</evidence>
<dbReference type="InterPro" id="IPR016032">
    <property type="entry name" value="Sig_transdc_resp-reg_C-effctor"/>
</dbReference>
<evidence type="ECO:0000259" key="4">
    <source>
        <dbReference type="PROSITE" id="PS50043"/>
    </source>
</evidence>
<keyword evidence="1" id="KW-0805">Transcription regulation</keyword>
<sequence>MHPFDVAQEFIEICEPGQTRDTLATAFVRAIETLGFSHFALCSHVDPLAPPDGAVVLLNYPPSWVEMFSARKLERIDPIFRHADRTARPFFWNESAFHNSLTPLQRDILAEAASLGLSQGYTIPLHAPMALPASCSLVPDSLHIDAASYSAARLMAAYLHETLMPVVEHALPETRLSRRERQCLELAGQGKSDWIIGQILGISERTAHNHMERAKQRLGVASRTQAVVEALFQHHISFGDVIRVKTKSPRAPRLD</sequence>
<dbReference type="PANTHER" id="PTHR44688:SF16">
    <property type="entry name" value="DNA-BINDING TRANSCRIPTIONAL ACTIVATOR DEVR_DOSR"/>
    <property type="match status" value="1"/>
</dbReference>
<gene>
    <name evidence="5" type="ORF">NYP16_06930</name>
</gene>
<proteinExistence type="predicted"/>
<dbReference type="InterPro" id="IPR036693">
    <property type="entry name" value="TF_LuxR_autoind-bd_dom_sf"/>
</dbReference>
<organism evidence="5 6">
    <name type="scientific">Govanella unica</name>
    <dbReference type="NCBI Taxonomy" id="2975056"/>
    <lineage>
        <taxon>Bacteria</taxon>
        <taxon>Pseudomonadati</taxon>
        <taxon>Pseudomonadota</taxon>
        <taxon>Alphaproteobacteria</taxon>
        <taxon>Emcibacterales</taxon>
        <taxon>Govanellaceae</taxon>
        <taxon>Govanella</taxon>
    </lineage>
</organism>
<dbReference type="PANTHER" id="PTHR44688">
    <property type="entry name" value="DNA-BINDING TRANSCRIPTIONAL ACTIVATOR DEVR_DOSR"/>
    <property type="match status" value="1"/>
</dbReference>
<dbReference type="GO" id="GO:0006355">
    <property type="term" value="P:regulation of DNA-templated transcription"/>
    <property type="evidence" value="ECO:0007669"/>
    <property type="project" value="InterPro"/>
</dbReference>
<dbReference type="Gene3D" id="3.30.450.80">
    <property type="entry name" value="Transcription factor LuxR-like, autoinducer-binding domain"/>
    <property type="match status" value="1"/>
</dbReference>
<dbReference type="Gene3D" id="1.10.10.10">
    <property type="entry name" value="Winged helix-like DNA-binding domain superfamily/Winged helix DNA-binding domain"/>
    <property type="match status" value="1"/>
</dbReference>
<dbReference type="Pfam" id="PF00196">
    <property type="entry name" value="GerE"/>
    <property type="match status" value="1"/>
</dbReference>
<comment type="caution">
    <text evidence="5">The sequence shown here is derived from an EMBL/GenBank/DDBJ whole genome shotgun (WGS) entry which is preliminary data.</text>
</comment>
<dbReference type="Pfam" id="PF03472">
    <property type="entry name" value="Autoind_bind"/>
    <property type="match status" value="1"/>
</dbReference>
<dbReference type="InterPro" id="IPR036388">
    <property type="entry name" value="WH-like_DNA-bd_sf"/>
</dbReference>
<dbReference type="PRINTS" id="PR00038">
    <property type="entry name" value="HTHLUXR"/>
</dbReference>
<dbReference type="EMBL" id="JANWOI010000002">
    <property type="protein sequence ID" value="MDA5193687.1"/>
    <property type="molecule type" value="Genomic_DNA"/>
</dbReference>
<dbReference type="Proteomes" id="UP001141619">
    <property type="component" value="Unassembled WGS sequence"/>
</dbReference>
<dbReference type="CDD" id="cd06170">
    <property type="entry name" value="LuxR_C_like"/>
    <property type="match status" value="1"/>
</dbReference>
<dbReference type="InterPro" id="IPR000792">
    <property type="entry name" value="Tscrpt_reg_LuxR_C"/>
</dbReference>
<dbReference type="GO" id="GO:0003677">
    <property type="term" value="F:DNA binding"/>
    <property type="evidence" value="ECO:0007669"/>
    <property type="project" value="UniProtKB-KW"/>
</dbReference>
<dbReference type="SUPFAM" id="SSF46894">
    <property type="entry name" value="C-terminal effector domain of the bipartite response regulators"/>
    <property type="match status" value="1"/>
</dbReference>
<evidence type="ECO:0000256" key="1">
    <source>
        <dbReference type="ARBA" id="ARBA00023015"/>
    </source>
</evidence>
<evidence type="ECO:0000256" key="3">
    <source>
        <dbReference type="ARBA" id="ARBA00023163"/>
    </source>
</evidence>
<keyword evidence="6" id="KW-1185">Reference proteome</keyword>
<evidence type="ECO:0000256" key="2">
    <source>
        <dbReference type="ARBA" id="ARBA00023125"/>
    </source>
</evidence>
<feature type="domain" description="HTH luxR-type" evidence="4">
    <location>
        <begin position="169"/>
        <end position="234"/>
    </location>
</feature>
<name>A0A9X3TYF2_9PROT</name>
<accession>A0A9X3TYF2</accession>
<dbReference type="RefSeq" id="WP_274943385.1">
    <property type="nucleotide sequence ID" value="NZ_JANWOI010000002.1"/>
</dbReference>
<keyword evidence="2" id="KW-0238">DNA-binding</keyword>
<evidence type="ECO:0000313" key="5">
    <source>
        <dbReference type="EMBL" id="MDA5193687.1"/>
    </source>
</evidence>
<dbReference type="InterPro" id="IPR005143">
    <property type="entry name" value="TF_LuxR_autoind-bd_dom"/>
</dbReference>
<dbReference type="SUPFAM" id="SSF75516">
    <property type="entry name" value="Pheromone-binding domain of LuxR-like quorum-sensing transcription factors"/>
    <property type="match status" value="1"/>
</dbReference>
<reference evidence="5" key="1">
    <citation type="submission" date="2022-08" db="EMBL/GenBank/DDBJ databases">
        <authorList>
            <person name="Vandamme P."/>
            <person name="Hettiarachchi A."/>
            <person name="Peeters C."/>
            <person name="Cnockaert M."/>
            <person name="Carlier A."/>
        </authorList>
    </citation>
    <scope>NUCLEOTIDE SEQUENCE</scope>
    <source>
        <strain evidence="5">LMG 31809</strain>
    </source>
</reference>
<reference evidence="5" key="2">
    <citation type="journal article" date="2023" name="Syst. Appl. Microbiol.">
        <title>Govania unica gen. nov., sp. nov., a rare biosphere bacterium that represents a novel family in the class Alphaproteobacteria.</title>
        <authorList>
            <person name="Vandamme P."/>
            <person name="Peeters C."/>
            <person name="Hettiarachchi A."/>
            <person name="Cnockaert M."/>
            <person name="Carlier A."/>
        </authorList>
    </citation>
    <scope>NUCLEOTIDE SEQUENCE</scope>
    <source>
        <strain evidence="5">LMG 31809</strain>
    </source>
</reference>